<proteinExistence type="predicted"/>
<dbReference type="InterPro" id="IPR050266">
    <property type="entry name" value="AB_hydrolase_sf"/>
</dbReference>
<organism evidence="2 3">
    <name type="scientific">Marinomonas spartinae</name>
    <dbReference type="NCBI Taxonomy" id="1792290"/>
    <lineage>
        <taxon>Bacteria</taxon>
        <taxon>Pseudomonadati</taxon>
        <taxon>Pseudomonadota</taxon>
        <taxon>Gammaproteobacteria</taxon>
        <taxon>Oceanospirillales</taxon>
        <taxon>Oceanospirillaceae</taxon>
        <taxon>Marinomonas</taxon>
    </lineage>
</organism>
<evidence type="ECO:0000313" key="2">
    <source>
        <dbReference type="EMBL" id="SBS37075.1"/>
    </source>
</evidence>
<dbReference type="AlphaFoldDB" id="A0A1A8TRE2"/>
<dbReference type="PANTHER" id="PTHR43798">
    <property type="entry name" value="MONOACYLGLYCEROL LIPASE"/>
    <property type="match status" value="1"/>
</dbReference>
<dbReference type="PANTHER" id="PTHR43798:SF5">
    <property type="entry name" value="MONOACYLGLYCEROL LIPASE ABHD6"/>
    <property type="match status" value="1"/>
</dbReference>
<dbReference type="Gene3D" id="3.40.50.1820">
    <property type="entry name" value="alpha/beta hydrolase"/>
    <property type="match status" value="1"/>
</dbReference>
<sequence>MIEIGGKLCAPWQYVVDNKSDYVVGYQSQINSSLASLHFLHGNGFAVGSYRHFLAHFANDYNLLLQDAAGHGESSSGEKFVGWNETANRFVKSLQSRLPQLPATERIGMGHSFGGCLTALMSAQEPGLFDRIVLLDPAMYPPKVIWMLRGVRISGFRRRLPMVRQASRRRTHWESLANVKASFKGRGTFKGWQDRCLDDYIRYSVQEDEDGQCYLRCPTWMEAAVFSSYPKGLWQLIRSVKVPTYIIQGESSYDFFIEAHHLAARLNPNIKVVTVKGGHCFMQEDPAAAAQQVKSWLDSFDCSA</sequence>
<gene>
    <name evidence="2" type="ORF">MSP8886_03962</name>
</gene>
<dbReference type="GO" id="GO:0046464">
    <property type="term" value="P:acylglycerol catabolic process"/>
    <property type="evidence" value="ECO:0007669"/>
    <property type="project" value="TreeGrafter"/>
</dbReference>
<reference evidence="2 3" key="1">
    <citation type="submission" date="2016-06" db="EMBL/GenBank/DDBJ databases">
        <authorList>
            <person name="Kjaerup R.B."/>
            <person name="Dalgaard T.S."/>
            <person name="Juul-Madsen H.R."/>
        </authorList>
    </citation>
    <scope>NUCLEOTIDE SEQUENCE [LARGE SCALE GENOMIC DNA]</scope>
    <source>
        <strain evidence="2 3">CECT 8886</strain>
    </source>
</reference>
<keyword evidence="3" id="KW-1185">Reference proteome</keyword>
<protein>
    <submittedName>
        <fullName evidence="2">Haloalkane dehalogenase</fullName>
    </submittedName>
</protein>
<dbReference type="Pfam" id="PF12697">
    <property type="entry name" value="Abhydrolase_6"/>
    <property type="match status" value="1"/>
</dbReference>
<evidence type="ECO:0000313" key="3">
    <source>
        <dbReference type="Proteomes" id="UP000092544"/>
    </source>
</evidence>
<dbReference type="RefSeq" id="WP_083201062.1">
    <property type="nucleotide sequence ID" value="NZ_FLOB01000016.1"/>
</dbReference>
<evidence type="ECO:0000259" key="1">
    <source>
        <dbReference type="Pfam" id="PF12697"/>
    </source>
</evidence>
<dbReference type="InterPro" id="IPR000073">
    <property type="entry name" value="AB_hydrolase_1"/>
</dbReference>
<name>A0A1A8TRE2_9GAMM</name>
<dbReference type="GO" id="GO:0047372">
    <property type="term" value="F:monoacylglycerol lipase activity"/>
    <property type="evidence" value="ECO:0007669"/>
    <property type="project" value="TreeGrafter"/>
</dbReference>
<dbReference type="SUPFAM" id="SSF53474">
    <property type="entry name" value="alpha/beta-Hydrolases"/>
    <property type="match status" value="1"/>
</dbReference>
<dbReference type="OrthoDB" id="5729753at2"/>
<dbReference type="STRING" id="1792290.MSP8886_03962"/>
<dbReference type="Proteomes" id="UP000092544">
    <property type="component" value="Unassembled WGS sequence"/>
</dbReference>
<dbReference type="EMBL" id="FLOB01000016">
    <property type="protein sequence ID" value="SBS37075.1"/>
    <property type="molecule type" value="Genomic_DNA"/>
</dbReference>
<dbReference type="GO" id="GO:0016020">
    <property type="term" value="C:membrane"/>
    <property type="evidence" value="ECO:0007669"/>
    <property type="project" value="TreeGrafter"/>
</dbReference>
<dbReference type="InterPro" id="IPR029058">
    <property type="entry name" value="AB_hydrolase_fold"/>
</dbReference>
<accession>A0A1A8TRE2</accession>
<feature type="domain" description="AB hydrolase-1" evidence="1">
    <location>
        <begin position="39"/>
        <end position="291"/>
    </location>
</feature>